<sequence length="2014" mass="222520">MRTGLNILQGQPVGAAIGAKGASVSTPRGIMYDVDQAGSESKFIQRKSYQPPDEMTKQQEDLQKLIDQIHLLSSGNTRSFSIPSTEENPNYDEILSQLSALNSPLRERFIEDFPKMFVCILSGRQDCGLEAELIKTASLEFGPPLLSFLSSLRSQTCTSETSNEALRGLFGTYATIPDLSSFEQIILKILSSLSVSGSLKSIMNALLDATARYVLQFMAIVVEVPMEYIRIALQFGIEIPSFDKKQTCSQGDLKQLIMWGMKNNVSWSFSAPFIEILLENIFPLEQSTVSYPGSECQDPTSVQFQRTTSDQTNDTAINHEIMCDQSNLTSLNETLCADVLSGAGDESSASILTLCQVLSNLSHNQVELTWRNMCYFLQALVSPFSTRSSVCSAEDSVPFSVITSLHEFLPVTPAPRRVARGASSLRQLVCDYSSWLANTTVDAGLVSLCSDNDHAEFVRQVCNNATLMKKLLSYPMNSWLYGYCGNSSADVGYLVSQLCVYEQWLNQPTEPVDPALINFCVSYDSVRLTQLMCEHTGFLMLIMSNPDNGRFMPNCTNLPPPPPISSLDPLSLDSCQYSEWHDLSQITTDILSKCIMFDQTGFTMEVCLNKTFLNSLLQIKDNAWLEMHCSTSFIPSTPDPNPAFNFANWCDYQTWGQKQVDSSIVALCWQHDPQSFNDNVCCQRSVLEKLLQDSQNTWLSSACSDMSEITLTPQVCTYSEWTRPVIVDMTDVALCSEIDPDNFTSKVCNNDTVLQNLLANQDNIWLIEYCGNHSNLAKTPVPGVGQGTGGTPFNATKQCQYSSWSVTPPHAALLVQCWEHDLSNFVSSICSNAAVLLSLSWEPSSMWVNNMCQTFTNYTTAPNNSSTAEKPVCIAKELIKEFNLVCPSFYISDCQPCTTQNKVLQMMVRCLKANLRTRETELMTPSVAKMLNEAVSTTIVILLTLEDALGTTWHVGEAIRPSLLRAVVDFFKNESDPEKKTVLLQCFGVGTTFLFFSVQEYFLIPVSRLKPVLAAANISTVRLILQYYSGAKNMLNLPDGYLSTMVSVLLQTHLVKDETLFPELAPLLAAASPADIQALPPLQSNFSVRESINRILNSMSLEQREAFGLWYSKGMSPSDIIKGQQSLIRDSGNLIAYLPFPSFQHLSAAQLLDGLDVLQKNTLTPVRKEFIASTVIGTYKNLTAQDFIRLGNISCMAEPADLLAYNNTEAFRVIQDTLMNCALKGISMPSQLISIVLRNSPELQTPSSLTSDRLTEIAPLLPLVGGAFLQRLTASQLLPALPALSATPFTAAQLTQGQLQELGSLALGVKTSTLMTFTSDKLLSFLKAFSRSTKALDLCSQQANAITTKLWGFPEVVDWLNNVEPLLNCTPLISVLRRTRPLLNNLSNTITKKWNTQQAQAIFTELLSTNPNEAKQNFLGLGTLGQGLTCKILQDHFRANPSPSSVRKVLAFLRQQPNLLHTSLKKCLVEAISQFEFLSELLEDLGVEIALSMPVSTIKKFAADEMDTLRKMIIQEPHQFLMLSKTKQELLVDKIAQRLGMYTADFTEEEFQSLGIMAPFVMDEIFIQVDRSFFIANLDALKELCYSGSKMEIVARILQEPAVFGPVPKWNKTTITQVGRFIFFLPINVLETISPDLMTVGRIEKLFMSQRQWAQGGVGILCSDQNDMKAIFDKQQFVLQLFLGFLKMNPSSSTPIVPTCEMLHTTAPSVWTSSSLSSMSSSAFSNCLELMGKDSYLAFFQRGEVLKRVKKMYGPVSSLSPSVVAQLGVIATELTPEELNVLQLTERRSIAAMGAVKSWSSKQLAALFSAVLNSTKQSPNQLDSSTLVAVGHIICGAKTTEIKLLNNVEFSKAVLCLGRLSLSCSEEQLQALVELLSHSLAFGPMSSWGTDVFMEIGVLAAGLPDIAMSALVQQQIEGITPMAISMISPQKFAVALNQKQISMFSYEQAAAVTQQQISVLSDVQRTALDMVLTPWVNRPVDFRGRSMGLVLSVNPSCLIFGLLMQLVVLFCSNT</sequence>
<organism evidence="5 6">
    <name type="scientific">Oryzias melastigma</name>
    <name type="common">Marine medaka</name>
    <dbReference type="NCBI Taxonomy" id="30732"/>
    <lineage>
        <taxon>Eukaryota</taxon>
        <taxon>Metazoa</taxon>
        <taxon>Chordata</taxon>
        <taxon>Craniata</taxon>
        <taxon>Vertebrata</taxon>
        <taxon>Euteleostomi</taxon>
        <taxon>Actinopterygii</taxon>
        <taxon>Neopterygii</taxon>
        <taxon>Teleostei</taxon>
        <taxon>Neoteleostei</taxon>
        <taxon>Acanthomorphata</taxon>
        <taxon>Ovalentaria</taxon>
        <taxon>Atherinomorphae</taxon>
        <taxon>Beloniformes</taxon>
        <taxon>Adrianichthyidae</taxon>
        <taxon>Oryziinae</taxon>
        <taxon>Oryzias</taxon>
    </lineage>
</organism>
<keyword evidence="1" id="KW-0732">Signal</keyword>
<accession>A0A834L1E3</accession>
<dbReference type="InterPro" id="IPR048992">
    <property type="entry name" value="Stereocilin_LRR"/>
</dbReference>
<evidence type="ECO:0000259" key="4">
    <source>
        <dbReference type="Pfam" id="PF21058"/>
    </source>
</evidence>
<dbReference type="Proteomes" id="UP000646548">
    <property type="component" value="Unassembled WGS sequence"/>
</dbReference>
<keyword evidence="3" id="KW-0812">Transmembrane</keyword>
<evidence type="ECO:0000256" key="2">
    <source>
        <dbReference type="ARBA" id="ARBA00023180"/>
    </source>
</evidence>
<reference evidence="5" key="1">
    <citation type="journal article" name="BMC Genomics">
        <title>Long-read sequencing and de novo genome assembly of marine medaka (Oryzias melastigma).</title>
        <authorList>
            <person name="Liang P."/>
            <person name="Saqib H.S.A."/>
            <person name="Ni X."/>
            <person name="Shen Y."/>
        </authorList>
    </citation>
    <scope>NUCLEOTIDE SEQUENCE</scope>
    <source>
        <strain evidence="5">Bigg-433</strain>
    </source>
</reference>
<dbReference type="PANTHER" id="PTHR23412">
    <property type="entry name" value="STEREOCILIN RELATED"/>
    <property type="match status" value="1"/>
</dbReference>
<evidence type="ECO:0000313" key="6">
    <source>
        <dbReference type="Proteomes" id="UP000646548"/>
    </source>
</evidence>
<comment type="caution">
    <text evidence="5">The sequence shown here is derived from an EMBL/GenBank/DDBJ whole genome shotgun (WGS) entry which is preliminary data.</text>
</comment>
<gene>
    <name evidence="5" type="ORF">FQA47_007777</name>
</gene>
<feature type="domain" description="Stereocilin LRR" evidence="4">
    <location>
        <begin position="953"/>
        <end position="1323"/>
    </location>
</feature>
<name>A0A834L1E3_ORYME</name>
<dbReference type="InterPro" id="IPR026664">
    <property type="entry name" value="Stereocilin-rel"/>
</dbReference>
<dbReference type="GO" id="GO:0009986">
    <property type="term" value="C:cell surface"/>
    <property type="evidence" value="ECO:0007669"/>
    <property type="project" value="TreeGrafter"/>
</dbReference>
<evidence type="ECO:0000256" key="1">
    <source>
        <dbReference type="ARBA" id="ARBA00022729"/>
    </source>
</evidence>
<dbReference type="Pfam" id="PF21058">
    <property type="entry name" value="Stereocilin"/>
    <property type="match status" value="1"/>
</dbReference>
<keyword evidence="2" id="KW-0325">Glycoprotein</keyword>
<dbReference type="EMBL" id="WKFB01000036">
    <property type="protein sequence ID" value="KAF6738087.1"/>
    <property type="molecule type" value="Genomic_DNA"/>
</dbReference>
<dbReference type="PANTHER" id="PTHR23412:SF19">
    <property type="entry name" value="STEREOCILIN 1"/>
    <property type="match status" value="1"/>
</dbReference>
<protein>
    <submittedName>
        <fullName evidence="5">Stereocilin</fullName>
    </submittedName>
</protein>
<keyword evidence="3" id="KW-0472">Membrane</keyword>
<dbReference type="GO" id="GO:0007160">
    <property type="term" value="P:cell-matrix adhesion"/>
    <property type="evidence" value="ECO:0007669"/>
    <property type="project" value="TreeGrafter"/>
</dbReference>
<evidence type="ECO:0000313" key="5">
    <source>
        <dbReference type="EMBL" id="KAF6738087.1"/>
    </source>
</evidence>
<evidence type="ECO:0000256" key="3">
    <source>
        <dbReference type="SAM" id="Phobius"/>
    </source>
</evidence>
<proteinExistence type="predicted"/>
<feature type="transmembrane region" description="Helical" evidence="3">
    <location>
        <begin position="1987"/>
        <end position="2011"/>
    </location>
</feature>
<keyword evidence="3" id="KW-1133">Transmembrane helix</keyword>